<dbReference type="GO" id="GO:0005975">
    <property type="term" value="P:carbohydrate metabolic process"/>
    <property type="evidence" value="ECO:0007669"/>
    <property type="project" value="UniProtKB-ARBA"/>
</dbReference>
<gene>
    <name evidence="7" type="ORF">WJX72_006956</name>
</gene>
<dbReference type="Pfam" id="PF08544">
    <property type="entry name" value="GHMP_kinases_C"/>
    <property type="match status" value="1"/>
</dbReference>
<dbReference type="Proteomes" id="UP001489004">
    <property type="component" value="Unassembled WGS sequence"/>
</dbReference>
<keyword evidence="2" id="KW-0067">ATP-binding</keyword>
<evidence type="ECO:0000256" key="3">
    <source>
        <dbReference type="SAM" id="MobiDB-lite"/>
    </source>
</evidence>
<dbReference type="InterPro" id="IPR013750">
    <property type="entry name" value="GHMP_kinase_C_dom"/>
</dbReference>
<evidence type="ECO:0000313" key="7">
    <source>
        <dbReference type="EMBL" id="KAK9803165.1"/>
    </source>
</evidence>
<dbReference type="PANTHER" id="PTHR38134:SF2">
    <property type="entry name" value="GALACTOKINASE"/>
    <property type="match status" value="1"/>
</dbReference>
<evidence type="ECO:0000259" key="5">
    <source>
        <dbReference type="Pfam" id="PF08544"/>
    </source>
</evidence>
<dbReference type="AlphaFoldDB" id="A0AAW1P3N9"/>
<dbReference type="SUPFAM" id="SSF53756">
    <property type="entry name" value="UDP-Glycosyltransferase/glycogen phosphorylase"/>
    <property type="match status" value="1"/>
</dbReference>
<dbReference type="InterPro" id="IPR019539">
    <property type="entry name" value="GalKase_N"/>
</dbReference>
<evidence type="ECO:0000256" key="1">
    <source>
        <dbReference type="ARBA" id="ARBA00022741"/>
    </source>
</evidence>
<dbReference type="EMBL" id="JALJOR010000023">
    <property type="protein sequence ID" value="KAK9803165.1"/>
    <property type="molecule type" value="Genomic_DNA"/>
</dbReference>
<feature type="region of interest" description="Disordered" evidence="3">
    <location>
        <begin position="431"/>
        <end position="461"/>
    </location>
</feature>
<dbReference type="InterPro" id="IPR036554">
    <property type="entry name" value="GHMP_kinase_C_sf"/>
</dbReference>
<dbReference type="InterPro" id="IPR053205">
    <property type="entry name" value="GHMP_kinase_L-arabinokinase"/>
</dbReference>
<evidence type="ECO:0000256" key="2">
    <source>
        <dbReference type="ARBA" id="ARBA00022840"/>
    </source>
</evidence>
<organism evidence="7 8">
    <name type="scientific">[Myrmecia] bisecta</name>
    <dbReference type="NCBI Taxonomy" id="41462"/>
    <lineage>
        <taxon>Eukaryota</taxon>
        <taxon>Viridiplantae</taxon>
        <taxon>Chlorophyta</taxon>
        <taxon>core chlorophytes</taxon>
        <taxon>Trebouxiophyceae</taxon>
        <taxon>Trebouxiales</taxon>
        <taxon>Trebouxiaceae</taxon>
        <taxon>Myrmecia</taxon>
    </lineage>
</organism>
<evidence type="ECO:0000259" key="6">
    <source>
        <dbReference type="Pfam" id="PF10509"/>
    </source>
</evidence>
<feature type="domain" description="Galactokinase N-terminal" evidence="6">
    <location>
        <begin position="523"/>
        <end position="567"/>
    </location>
</feature>
<evidence type="ECO:0000259" key="4">
    <source>
        <dbReference type="Pfam" id="PF00288"/>
    </source>
</evidence>
<dbReference type="SUPFAM" id="SSF55060">
    <property type="entry name" value="GHMP Kinase, C-terminal domain"/>
    <property type="match status" value="1"/>
</dbReference>
<dbReference type="Gene3D" id="3.30.230.10">
    <property type="match status" value="1"/>
</dbReference>
<keyword evidence="1" id="KW-0547">Nucleotide-binding</keyword>
<dbReference type="FunFam" id="3.30.230.10:FF:000037">
    <property type="entry name" value="L-arabinokinase"/>
    <property type="match status" value="1"/>
</dbReference>
<reference evidence="7 8" key="1">
    <citation type="journal article" date="2024" name="Nat. Commun.">
        <title>Phylogenomics reveals the evolutionary origins of lichenization in chlorophyte algae.</title>
        <authorList>
            <person name="Puginier C."/>
            <person name="Libourel C."/>
            <person name="Otte J."/>
            <person name="Skaloud P."/>
            <person name="Haon M."/>
            <person name="Grisel S."/>
            <person name="Petersen M."/>
            <person name="Berrin J.G."/>
            <person name="Delaux P.M."/>
            <person name="Dal Grande F."/>
            <person name="Keller J."/>
        </authorList>
    </citation>
    <scope>NUCLEOTIDE SEQUENCE [LARGE SCALE GENOMIC DNA]</scope>
    <source>
        <strain evidence="7 8">SAG 2043</strain>
    </source>
</reference>
<feature type="domain" description="GHMP kinase C-terminal" evidence="5">
    <location>
        <begin position="903"/>
        <end position="985"/>
    </location>
</feature>
<dbReference type="PANTHER" id="PTHR38134">
    <property type="entry name" value="SLR1395 PROTEIN"/>
    <property type="match status" value="1"/>
</dbReference>
<dbReference type="InterPro" id="IPR014721">
    <property type="entry name" value="Ribsml_uS5_D2-typ_fold_subgr"/>
</dbReference>
<protein>
    <recommendedName>
        <fullName evidence="9">L-arabinokinase</fullName>
    </recommendedName>
</protein>
<feature type="domain" description="GHMP kinase N-terminal" evidence="4">
    <location>
        <begin position="642"/>
        <end position="730"/>
    </location>
</feature>
<dbReference type="PRINTS" id="PR00959">
    <property type="entry name" value="MEVGALKINASE"/>
</dbReference>
<sequence>MDEPLSIAYYCTGHGLGHATRAIEVCKYLIQGGHSVVVVTGAPASAFLRELPSKQFTIRKAVLDCGAKQKDAFSVDMKGSLEEYHRTSVMHRDTLLDTEVAWLRATRMDLVVTDIVPIVCAAARAAGVPCVGVSNFSWDFIYSEYLTSVGSNYRKMVWQIAEDYAKADMLLRLPGHCPMPAFREVIDVPLVVRHARKTREQVFGELGLAADQRLAVFIYGGQPPGQWELRRECLPAGWVCVVCSGGKAPGGQALPDNFVLAKPDVYTPDLVGACDCVVGKIGYGTMSECLAHGRPLVFVRRDFFNEEPFLRKMLEMHGLGIEMKPRDFLEGNWGPFLEAALAARSAYSDATNGAEVVAELLAHIARTRRPADRRLEDGAPRTPSKEAAVALLKAGSVRLRDAIVWGYMMQRHSARATVEVPEWYTRGHLPPGLTSPSASPCPSPSPLHQSSPSRLGTATPGPFHVTAATAAGFSVLAGQEALGRCPDTLDFLQTLARLRSHAEASSSDAHAALPEFRAATRLFNWEDEIYVTRAPGRLDVMGGIADYSGSAVLQLPIAQACHVACQRQPVGKQQLWKHIQARQAATGPQPALRVVSFHADATNRGPTFDMDLAELERDGAPIPYEQARAHFKEDPARSWAAYVAGALVVLMHECALRFPDGIAMLISSSVPEGKGVSSSAAVEVGVMKAVAAAHGLDLDGRQLALLCQKVENLVVGAPCGVMDQMTSSLGEPGTLFSMTCQPAEVDSPVAIPDHTRFWGIDSGIRHSVGGADYGTVRAGAFMGLRILSESAGLIQRQGSALPRLHSVNMALLSVSPDTLPLGGGYLTNIAPSEFSQTYEEDLPETMTGSDFLSRYGRHWDAATEVVALRSYPVRLPTAHPVFEHFRVHAFAAVLQAGAEGPANLALLGELMYQSHASYSRCGLGSEGTDRIVALVREEVASAKALGLAPPLYGAKITGGGSGGTVCVIGEASEAGQAAIERVVQRYSSQTGGYSPQVFTGSSLGADAFGHLVIKPLPA</sequence>
<keyword evidence="8" id="KW-1185">Reference proteome</keyword>
<dbReference type="SUPFAM" id="SSF54211">
    <property type="entry name" value="Ribosomal protein S5 domain 2-like"/>
    <property type="match status" value="1"/>
</dbReference>
<proteinExistence type="predicted"/>
<dbReference type="Pfam" id="PF13528">
    <property type="entry name" value="Glyco_trans_1_3"/>
    <property type="match status" value="1"/>
</dbReference>
<evidence type="ECO:0008006" key="9">
    <source>
        <dbReference type="Google" id="ProtNLM"/>
    </source>
</evidence>
<dbReference type="InterPro" id="IPR006204">
    <property type="entry name" value="GHMP_kinase_N_dom"/>
</dbReference>
<dbReference type="Gene3D" id="3.30.70.890">
    <property type="entry name" value="GHMP kinase, C-terminal domain"/>
    <property type="match status" value="1"/>
</dbReference>
<dbReference type="Pfam" id="PF10509">
    <property type="entry name" value="GalKase_gal_bdg"/>
    <property type="match status" value="1"/>
</dbReference>
<name>A0AAW1P3N9_9CHLO</name>
<dbReference type="GO" id="GO:0005524">
    <property type="term" value="F:ATP binding"/>
    <property type="evidence" value="ECO:0007669"/>
    <property type="project" value="UniProtKB-KW"/>
</dbReference>
<dbReference type="InterPro" id="IPR020568">
    <property type="entry name" value="Ribosomal_Su5_D2-typ_SF"/>
</dbReference>
<dbReference type="Pfam" id="PF00288">
    <property type="entry name" value="GHMP_kinases_N"/>
    <property type="match status" value="1"/>
</dbReference>
<accession>A0AAW1P3N9</accession>
<evidence type="ECO:0000313" key="8">
    <source>
        <dbReference type="Proteomes" id="UP001489004"/>
    </source>
</evidence>
<dbReference type="Gene3D" id="3.40.50.2000">
    <property type="entry name" value="Glycogen Phosphorylase B"/>
    <property type="match status" value="2"/>
</dbReference>
<comment type="caution">
    <text evidence="7">The sequence shown here is derived from an EMBL/GenBank/DDBJ whole genome shotgun (WGS) entry which is preliminary data.</text>
</comment>